<dbReference type="SUPFAM" id="SSF51621">
    <property type="entry name" value="Phosphoenolpyruvate/pyruvate domain"/>
    <property type="match status" value="1"/>
</dbReference>
<dbReference type="CDD" id="cd00377">
    <property type="entry name" value="ICL_PEPM"/>
    <property type="match status" value="1"/>
</dbReference>
<dbReference type="InterPro" id="IPR015813">
    <property type="entry name" value="Pyrv/PenolPyrv_kinase-like_dom"/>
</dbReference>
<keyword evidence="2" id="KW-1185">Reference proteome</keyword>
<dbReference type="PANTHER" id="PTHR42905:SF16">
    <property type="entry name" value="CARBOXYPHOSPHONOENOLPYRUVATE PHOSPHONOMUTASE-LIKE PROTEIN (AFU_ORTHOLOGUE AFUA_5G07230)"/>
    <property type="match status" value="1"/>
</dbReference>
<dbReference type="Gene3D" id="3.20.20.60">
    <property type="entry name" value="Phosphoenolpyruvate-binding domains"/>
    <property type="match status" value="1"/>
</dbReference>
<proteinExistence type="predicted"/>
<dbReference type="Pfam" id="PF13714">
    <property type="entry name" value="PEP_mutase"/>
    <property type="match status" value="1"/>
</dbReference>
<dbReference type="PANTHER" id="PTHR42905">
    <property type="entry name" value="PHOSPHOENOLPYRUVATE CARBOXYLASE"/>
    <property type="match status" value="1"/>
</dbReference>
<dbReference type="Proteomes" id="UP001055336">
    <property type="component" value="Chromosome"/>
</dbReference>
<dbReference type="EMBL" id="CP092488">
    <property type="protein sequence ID" value="UMB69741.1"/>
    <property type="molecule type" value="Genomic_DNA"/>
</dbReference>
<reference evidence="1" key="1">
    <citation type="submission" date="2022-08" db="EMBL/GenBank/DDBJ databases">
        <title>Whole genome sequencing of non-tuberculosis mycobacteria type-strains.</title>
        <authorList>
            <person name="Igarashi Y."/>
            <person name="Osugi A."/>
            <person name="Mitarai S."/>
        </authorList>
    </citation>
    <scope>NUCLEOTIDE SEQUENCE</scope>
    <source>
        <strain evidence="1">DSM 45127</strain>
    </source>
</reference>
<name>A0ABY3VNN6_9MYCO</name>
<sequence length="251" mass="26646">MDQVSKAKRLAELHVQGTPLVLYNVWDAGSAKAVAAAGAPVIATSSWEVAKAQGYEDGQAIPLEFAESILARIAASVDLPVSADFEGGYTEDDAQLAENISRLIASGIVGINFEDQIVNGPDLYPLDRQAQRIAAIRAAADKTGVPLFINARTDLFLGRGNDPEATVGAAVERAKAYADAGASSFFIPGLQEEHLIARICEGVSLPVNVMVMDGVPPNERLAEIGVRRISYGPIPFINTMKALELEAAKLF</sequence>
<evidence type="ECO:0000313" key="1">
    <source>
        <dbReference type="EMBL" id="UMB69741.1"/>
    </source>
</evidence>
<dbReference type="GO" id="GO:0016829">
    <property type="term" value="F:lyase activity"/>
    <property type="evidence" value="ECO:0007669"/>
    <property type="project" value="UniProtKB-KW"/>
</dbReference>
<dbReference type="RefSeq" id="WP_240261472.1">
    <property type="nucleotide sequence ID" value="NZ_CP092488.2"/>
</dbReference>
<organism evidence="1 2">
    <name type="scientific">Mycobacterium paraterrae</name>
    <dbReference type="NCBI Taxonomy" id="577492"/>
    <lineage>
        <taxon>Bacteria</taxon>
        <taxon>Bacillati</taxon>
        <taxon>Actinomycetota</taxon>
        <taxon>Actinomycetes</taxon>
        <taxon>Mycobacteriales</taxon>
        <taxon>Mycobacteriaceae</taxon>
        <taxon>Mycobacterium</taxon>
    </lineage>
</organism>
<dbReference type="InterPro" id="IPR039556">
    <property type="entry name" value="ICL/PEPM"/>
</dbReference>
<gene>
    <name evidence="1" type="ORF">MKK62_26010</name>
</gene>
<dbReference type="InterPro" id="IPR040442">
    <property type="entry name" value="Pyrv_kinase-like_dom_sf"/>
</dbReference>
<keyword evidence="1" id="KW-0456">Lyase</keyword>
<accession>A0ABY3VNN6</accession>
<evidence type="ECO:0000313" key="2">
    <source>
        <dbReference type="Proteomes" id="UP001055336"/>
    </source>
</evidence>
<protein>
    <submittedName>
        <fullName evidence="1">Isocitrate lyase/phosphoenolpyruvate mutase family protein</fullName>
    </submittedName>
</protein>